<dbReference type="Gene3D" id="1.10.443.10">
    <property type="entry name" value="Intergrase catalytic core"/>
    <property type="match status" value="1"/>
</dbReference>
<keyword evidence="1" id="KW-0233">DNA recombination</keyword>
<comment type="caution">
    <text evidence="3">The sequence shown here is derived from an EMBL/GenBank/DDBJ whole genome shotgun (WGS) entry which is preliminary data.</text>
</comment>
<dbReference type="Proteomes" id="UP000477386">
    <property type="component" value="Unassembled WGS sequence"/>
</dbReference>
<evidence type="ECO:0000313" key="4">
    <source>
        <dbReference type="Proteomes" id="UP000477386"/>
    </source>
</evidence>
<dbReference type="InterPro" id="IPR013762">
    <property type="entry name" value="Integrase-like_cat_sf"/>
</dbReference>
<protein>
    <submittedName>
        <fullName evidence="3">Tyrosine-type recombinase/integrase</fullName>
    </submittedName>
</protein>
<accession>A0A6M0IJF6</accession>
<dbReference type="InterPro" id="IPR002104">
    <property type="entry name" value="Integrase_catalytic"/>
</dbReference>
<proteinExistence type="predicted"/>
<sequence>MTILFTESLAIRNRWANLSQTLSDYLFPFLEPGLNVHRQKAVIRQLLKQTNKYMERVGKALGIQEEVNTYAARHSFATIPLRSEVPVAFISQSLGHTSLKTTEDYLCSFEDEQTKKYLNNLL</sequence>
<dbReference type="EMBL" id="JAAGNZ010000001">
    <property type="protein sequence ID" value="NEU67962.1"/>
    <property type="molecule type" value="Genomic_DNA"/>
</dbReference>
<dbReference type="GO" id="GO:0015074">
    <property type="term" value="P:DNA integration"/>
    <property type="evidence" value="ECO:0007669"/>
    <property type="project" value="InterPro"/>
</dbReference>
<evidence type="ECO:0000256" key="1">
    <source>
        <dbReference type="ARBA" id="ARBA00023172"/>
    </source>
</evidence>
<organism evidence="3 4">
    <name type="scientific">Spirosoma agri</name>
    <dbReference type="NCBI Taxonomy" id="1987381"/>
    <lineage>
        <taxon>Bacteria</taxon>
        <taxon>Pseudomonadati</taxon>
        <taxon>Bacteroidota</taxon>
        <taxon>Cytophagia</taxon>
        <taxon>Cytophagales</taxon>
        <taxon>Cytophagaceae</taxon>
        <taxon>Spirosoma</taxon>
    </lineage>
</organism>
<evidence type="ECO:0000259" key="2">
    <source>
        <dbReference type="PROSITE" id="PS51898"/>
    </source>
</evidence>
<dbReference type="GO" id="GO:0003677">
    <property type="term" value="F:DNA binding"/>
    <property type="evidence" value="ECO:0007669"/>
    <property type="project" value="InterPro"/>
</dbReference>
<feature type="domain" description="Tyr recombinase" evidence="2">
    <location>
        <begin position="1"/>
        <end position="118"/>
    </location>
</feature>
<dbReference type="PROSITE" id="PS51898">
    <property type="entry name" value="TYR_RECOMBINASE"/>
    <property type="match status" value="1"/>
</dbReference>
<evidence type="ECO:0000313" key="3">
    <source>
        <dbReference type="EMBL" id="NEU67962.1"/>
    </source>
</evidence>
<dbReference type="InterPro" id="IPR011010">
    <property type="entry name" value="DNA_brk_join_enz"/>
</dbReference>
<dbReference type="SUPFAM" id="SSF56349">
    <property type="entry name" value="DNA breaking-rejoining enzymes"/>
    <property type="match status" value="1"/>
</dbReference>
<gene>
    <name evidence="3" type="ORF">GK091_13810</name>
</gene>
<dbReference type="RefSeq" id="WP_164038991.1">
    <property type="nucleotide sequence ID" value="NZ_JAAGNZ010000001.1"/>
</dbReference>
<dbReference type="AlphaFoldDB" id="A0A6M0IJF6"/>
<reference evidence="3 4" key="1">
    <citation type="submission" date="2020-02" db="EMBL/GenBank/DDBJ databases">
        <title>Draft genome sequence of two Spirosoma agri KCTC 52727 and Spirosoma terrae KCTC 52035.</title>
        <authorList>
            <person name="Rojas J."/>
            <person name="Ambika Manirajan B."/>
            <person name="Ratering S."/>
            <person name="Suarez C."/>
            <person name="Schnell S."/>
        </authorList>
    </citation>
    <scope>NUCLEOTIDE SEQUENCE [LARGE SCALE GENOMIC DNA]</scope>
    <source>
        <strain evidence="3 4">KCTC 52727</strain>
    </source>
</reference>
<dbReference type="GO" id="GO:0006310">
    <property type="term" value="P:DNA recombination"/>
    <property type="evidence" value="ECO:0007669"/>
    <property type="project" value="UniProtKB-KW"/>
</dbReference>
<name>A0A6M0IJF6_9BACT</name>
<keyword evidence="4" id="KW-1185">Reference proteome</keyword>
<dbReference type="Pfam" id="PF00589">
    <property type="entry name" value="Phage_integrase"/>
    <property type="match status" value="1"/>
</dbReference>